<evidence type="ECO:0000313" key="13">
    <source>
        <dbReference type="WBParaSite" id="TCNE_0001010801-mRNA-1"/>
    </source>
</evidence>
<keyword evidence="12" id="KW-1185">Reference proteome</keyword>
<feature type="domain" description="Concentrative nucleoside transporter N-terminal" evidence="8">
    <location>
        <begin position="139"/>
        <end position="210"/>
    </location>
</feature>
<dbReference type="GO" id="GO:0005886">
    <property type="term" value="C:plasma membrane"/>
    <property type="evidence" value="ECO:0007669"/>
    <property type="project" value="UniProtKB-SubCell"/>
</dbReference>
<evidence type="ECO:0000256" key="4">
    <source>
        <dbReference type="ARBA" id="ARBA00022692"/>
    </source>
</evidence>
<keyword evidence="6 7" id="KW-0472">Membrane</keyword>
<evidence type="ECO:0000259" key="10">
    <source>
        <dbReference type="Pfam" id="PF07670"/>
    </source>
</evidence>
<dbReference type="InterPro" id="IPR011642">
    <property type="entry name" value="Gate_dom"/>
</dbReference>
<sequence>MEENDEKETCLLRIQAKKNEFCMLHGRKMQITVAVVAVVAFHVYAGFAFAHDFHKAVALLVLMCLTYAGLLYFLVIKKWLAKLEPTLQPIAKFLSRLWNQDLSGVPICKVVALLVILIAFFTWIIIDSANSRIRLRSIAGMAMYLLLGFIFSANPGRIKWRPVICAVLLQFTVGIIVLRWPAGNAAFRWFSEQVVTFLDYALVGTAYAYGFVSSPPEICDFAGVFIFTSLQIIIYFGAIVSVLYYLGIIEAILSRVAWLMQYTVGTTAAESLNAAACIFLGQANNLTEAAILIEPALKTMTESEIHAVMTAGFACIAGSLFSAYISFGACPTYLLSATVMSASVSLAMSKLMYPEIQDSRQKDIGSFKFATRDASNILDCICSGAYHSSKFVWAIGANLVVFIALLAFLNAVIGFLGSLVDIHDLTFNQILGYCFFPLAYMMGASDATDPAVEVQETLRVAELMGMKTFLNEFIAYQNLHEMMQNGQLAGKRAQMIATYALCGFSNISMIGSQMGILSSMCPKRKSVFARVVVRALISGMFSCFMTACVAGVLVSDPQSCEGTINANCLDLSRVAEYFNRTQEFTLLDDLVSL</sequence>
<feature type="transmembrane region" description="Helical" evidence="7">
    <location>
        <begin position="138"/>
        <end position="154"/>
    </location>
</feature>
<feature type="transmembrane region" description="Helical" evidence="7">
    <location>
        <begin position="31"/>
        <end position="50"/>
    </location>
</feature>
<dbReference type="InterPro" id="IPR018270">
    <property type="entry name" value="C_nuclsd_transpt_met_bac"/>
</dbReference>
<dbReference type="PANTHER" id="PTHR10590:SF4">
    <property type="entry name" value="SOLUTE CARRIER FAMILY 28 MEMBER 3"/>
    <property type="match status" value="1"/>
</dbReference>
<dbReference type="Pfam" id="PF01773">
    <property type="entry name" value="Nucleos_tra2_N"/>
    <property type="match status" value="1"/>
</dbReference>
<dbReference type="InterPro" id="IPR002668">
    <property type="entry name" value="CNT_N_dom"/>
</dbReference>
<evidence type="ECO:0000256" key="2">
    <source>
        <dbReference type="ARBA" id="ARBA00009033"/>
    </source>
</evidence>
<comment type="similarity">
    <text evidence="2 7">Belongs to the concentrative nucleoside transporter (CNT) (TC 2.A.41) family.</text>
</comment>
<evidence type="ECO:0000256" key="5">
    <source>
        <dbReference type="ARBA" id="ARBA00022989"/>
    </source>
</evidence>
<organism evidence="12 13">
    <name type="scientific">Toxocara canis</name>
    <name type="common">Canine roundworm</name>
    <dbReference type="NCBI Taxonomy" id="6265"/>
    <lineage>
        <taxon>Eukaryota</taxon>
        <taxon>Metazoa</taxon>
        <taxon>Ecdysozoa</taxon>
        <taxon>Nematoda</taxon>
        <taxon>Chromadorea</taxon>
        <taxon>Rhabditida</taxon>
        <taxon>Spirurina</taxon>
        <taxon>Ascaridomorpha</taxon>
        <taxon>Ascaridoidea</taxon>
        <taxon>Toxocaridae</taxon>
        <taxon>Toxocara</taxon>
    </lineage>
</organism>
<dbReference type="Pfam" id="PF07662">
    <property type="entry name" value="Nucleos_tra2_C"/>
    <property type="match status" value="1"/>
</dbReference>
<keyword evidence="7" id="KW-0813">Transport</keyword>
<accession>A0A183UNN8</accession>
<evidence type="ECO:0000256" key="3">
    <source>
        <dbReference type="ARBA" id="ARBA00022475"/>
    </source>
</evidence>
<comment type="subcellular location">
    <subcellularLocation>
        <location evidence="1">Cell membrane</location>
        <topology evidence="1">Multi-pass membrane protein</topology>
    </subcellularLocation>
</comment>
<keyword evidence="5 7" id="KW-1133">Transmembrane helix</keyword>
<feature type="transmembrane region" description="Helical" evidence="7">
    <location>
        <begin position="531"/>
        <end position="554"/>
    </location>
</feature>
<feature type="domain" description="Nucleoside transporter/FeoB GTPase Gate" evidence="10">
    <location>
        <begin position="228"/>
        <end position="328"/>
    </location>
</feature>
<evidence type="ECO:0000313" key="11">
    <source>
        <dbReference type="EMBL" id="VDM41429.1"/>
    </source>
</evidence>
<dbReference type="AlphaFoldDB" id="A0A183UNN8"/>
<dbReference type="WBParaSite" id="TCNE_0001010801-mRNA-1">
    <property type="protein sequence ID" value="TCNE_0001010801-mRNA-1"/>
    <property type="gene ID" value="TCNE_0001010801"/>
</dbReference>
<dbReference type="GO" id="GO:0005415">
    <property type="term" value="F:nucleoside:sodium symporter activity"/>
    <property type="evidence" value="ECO:0007669"/>
    <property type="project" value="TreeGrafter"/>
</dbReference>
<dbReference type="EMBL" id="UYWY01020390">
    <property type="protein sequence ID" value="VDM41429.1"/>
    <property type="molecule type" value="Genomic_DNA"/>
</dbReference>
<feature type="transmembrane region" description="Helical" evidence="7">
    <location>
        <begin position="224"/>
        <end position="246"/>
    </location>
</feature>
<dbReference type="PANTHER" id="PTHR10590">
    <property type="entry name" value="SODIUM/NUCLEOSIDE COTRANSPORTER"/>
    <property type="match status" value="1"/>
</dbReference>
<gene>
    <name evidence="11" type="ORF">TCNE_LOCUS10108</name>
</gene>
<keyword evidence="3" id="KW-1003">Cell membrane</keyword>
<dbReference type="InterPro" id="IPR011657">
    <property type="entry name" value="CNT_C_dom"/>
</dbReference>
<keyword evidence="4 7" id="KW-0812">Transmembrane</keyword>
<feature type="domain" description="Concentrative nucleoside transporter C-terminal" evidence="9">
    <location>
        <begin position="333"/>
        <end position="551"/>
    </location>
</feature>
<evidence type="ECO:0000259" key="9">
    <source>
        <dbReference type="Pfam" id="PF07662"/>
    </source>
</evidence>
<feature type="transmembrane region" description="Helical" evidence="7">
    <location>
        <begin position="496"/>
        <end position="519"/>
    </location>
</feature>
<dbReference type="NCBIfam" id="TIGR00804">
    <property type="entry name" value="nupC"/>
    <property type="match status" value="1"/>
</dbReference>
<evidence type="ECO:0000256" key="1">
    <source>
        <dbReference type="ARBA" id="ARBA00004651"/>
    </source>
</evidence>
<feature type="transmembrane region" description="Helical" evidence="7">
    <location>
        <begin position="194"/>
        <end position="212"/>
    </location>
</feature>
<dbReference type="InterPro" id="IPR008276">
    <property type="entry name" value="C_nuclsd_transpt"/>
</dbReference>
<evidence type="ECO:0000313" key="12">
    <source>
        <dbReference type="Proteomes" id="UP000050794"/>
    </source>
</evidence>
<dbReference type="Pfam" id="PF07670">
    <property type="entry name" value="Gate"/>
    <property type="match status" value="1"/>
</dbReference>
<feature type="transmembrane region" description="Helical" evidence="7">
    <location>
        <begin position="104"/>
        <end position="126"/>
    </location>
</feature>
<feature type="transmembrane region" description="Helical" evidence="7">
    <location>
        <begin position="307"/>
        <end position="327"/>
    </location>
</feature>
<evidence type="ECO:0000256" key="6">
    <source>
        <dbReference type="ARBA" id="ARBA00023136"/>
    </source>
</evidence>
<proteinExistence type="inferred from homology"/>
<reference evidence="13" key="1">
    <citation type="submission" date="2016-06" db="UniProtKB">
        <authorList>
            <consortium name="WormBaseParasite"/>
        </authorList>
    </citation>
    <scope>IDENTIFICATION</scope>
</reference>
<evidence type="ECO:0000256" key="7">
    <source>
        <dbReference type="RuleBase" id="RU362018"/>
    </source>
</evidence>
<protein>
    <recommendedName>
        <fullName evidence="7">Sodium/nucleoside cotransporter</fullName>
    </recommendedName>
</protein>
<evidence type="ECO:0000259" key="8">
    <source>
        <dbReference type="Pfam" id="PF01773"/>
    </source>
</evidence>
<name>A0A183UNN8_TOXCA</name>
<feature type="transmembrane region" description="Helical" evidence="7">
    <location>
        <begin position="57"/>
        <end position="76"/>
    </location>
</feature>
<reference evidence="11 12" key="2">
    <citation type="submission" date="2018-11" db="EMBL/GenBank/DDBJ databases">
        <authorList>
            <consortium name="Pathogen Informatics"/>
        </authorList>
    </citation>
    <scope>NUCLEOTIDE SEQUENCE [LARGE SCALE GENOMIC DNA]</scope>
</reference>
<dbReference type="Proteomes" id="UP000050794">
    <property type="component" value="Unassembled WGS sequence"/>
</dbReference>
<feature type="transmembrane region" description="Helical" evidence="7">
    <location>
        <begin position="391"/>
        <end position="416"/>
    </location>
</feature>
<feature type="transmembrane region" description="Helical" evidence="7">
    <location>
        <begin position="160"/>
        <end position="182"/>
    </location>
</feature>